<protein>
    <submittedName>
        <fullName evidence="1">Uncharacterized protein</fullName>
    </submittedName>
</protein>
<evidence type="ECO:0000313" key="2">
    <source>
        <dbReference type="Proteomes" id="UP000003917"/>
    </source>
</evidence>
<name>I9BCH8_BACFG</name>
<dbReference type="AlphaFoldDB" id="I9BCH8"/>
<dbReference type="Proteomes" id="UP000003917">
    <property type="component" value="Unassembled WGS sequence"/>
</dbReference>
<comment type="caution">
    <text evidence="1">The sequence shown here is derived from an EMBL/GenBank/DDBJ whole genome shotgun (WGS) entry which is preliminary data.</text>
</comment>
<evidence type="ECO:0000313" key="1">
    <source>
        <dbReference type="EMBL" id="EIY97535.1"/>
    </source>
</evidence>
<gene>
    <name evidence="1" type="ORF">HMPREF1080_02285</name>
</gene>
<dbReference type="HOGENOM" id="CLU_217474_0_0_10"/>
<sequence>MRKDTNVRSGSLKFSDDVSGVLKIEMTVATEKKVKSLVSKITSRL</sequence>
<proteinExistence type="predicted"/>
<accession>I9BCH8</accession>
<organism evidence="1 2">
    <name type="scientific">Bacteroides fragilis CL05T12C13</name>
    <dbReference type="NCBI Taxonomy" id="997881"/>
    <lineage>
        <taxon>Bacteria</taxon>
        <taxon>Pseudomonadati</taxon>
        <taxon>Bacteroidota</taxon>
        <taxon>Bacteroidia</taxon>
        <taxon>Bacteroidales</taxon>
        <taxon>Bacteroidaceae</taxon>
        <taxon>Bacteroides</taxon>
    </lineage>
</organism>
<dbReference type="EMBL" id="AGXP01000025">
    <property type="protein sequence ID" value="EIY97535.1"/>
    <property type="molecule type" value="Genomic_DNA"/>
</dbReference>
<reference evidence="1 2" key="1">
    <citation type="submission" date="2012-02" db="EMBL/GenBank/DDBJ databases">
        <title>The Genome Sequence of Bacteroides fragilis CL05T12C13.</title>
        <authorList>
            <consortium name="The Broad Institute Genome Sequencing Platform"/>
            <person name="Earl A."/>
            <person name="Ward D."/>
            <person name="Feldgarden M."/>
            <person name="Gevers D."/>
            <person name="Zitomersky N.L."/>
            <person name="Coyne M.J."/>
            <person name="Comstock L.E."/>
            <person name="Young S.K."/>
            <person name="Zeng Q."/>
            <person name="Gargeya S."/>
            <person name="Fitzgerald M."/>
            <person name="Haas B."/>
            <person name="Abouelleil A."/>
            <person name="Alvarado L."/>
            <person name="Arachchi H.M."/>
            <person name="Berlin A."/>
            <person name="Chapman S.B."/>
            <person name="Gearin G."/>
            <person name="Goldberg J."/>
            <person name="Griggs A."/>
            <person name="Gujja S."/>
            <person name="Hansen M."/>
            <person name="Heiman D."/>
            <person name="Howarth C."/>
            <person name="Larimer J."/>
            <person name="Lui A."/>
            <person name="MacDonald P.J.P."/>
            <person name="McCowen C."/>
            <person name="Montmayeur A."/>
            <person name="Murphy C."/>
            <person name="Neiman D."/>
            <person name="Pearson M."/>
            <person name="Priest M."/>
            <person name="Roberts A."/>
            <person name="Saif S."/>
            <person name="Shea T."/>
            <person name="Sisk P."/>
            <person name="Stolte C."/>
            <person name="Sykes S."/>
            <person name="Wortman J."/>
            <person name="Nusbaum C."/>
            <person name="Birren B."/>
        </authorList>
    </citation>
    <scope>NUCLEOTIDE SEQUENCE [LARGE SCALE GENOMIC DNA]</scope>
    <source>
        <strain evidence="1 2">CL05T12C13</strain>
    </source>
</reference>